<gene>
    <name evidence="1" type="ORF">L3Q82_017569</name>
</gene>
<comment type="caution">
    <text evidence="1">The sequence shown here is derived from an EMBL/GenBank/DDBJ whole genome shotgun (WGS) entry which is preliminary data.</text>
</comment>
<feature type="non-terminal residue" evidence="1">
    <location>
        <position position="1066"/>
    </location>
</feature>
<name>A0ACB8VL67_9TELE</name>
<organism evidence="1 2">
    <name type="scientific">Scortum barcoo</name>
    <name type="common">barcoo grunter</name>
    <dbReference type="NCBI Taxonomy" id="214431"/>
    <lineage>
        <taxon>Eukaryota</taxon>
        <taxon>Metazoa</taxon>
        <taxon>Chordata</taxon>
        <taxon>Craniata</taxon>
        <taxon>Vertebrata</taxon>
        <taxon>Euteleostomi</taxon>
        <taxon>Actinopterygii</taxon>
        <taxon>Neopterygii</taxon>
        <taxon>Teleostei</taxon>
        <taxon>Neoteleostei</taxon>
        <taxon>Acanthomorphata</taxon>
        <taxon>Eupercaria</taxon>
        <taxon>Centrarchiformes</taxon>
        <taxon>Terapontoidei</taxon>
        <taxon>Terapontidae</taxon>
        <taxon>Scortum</taxon>
    </lineage>
</organism>
<proteinExistence type="predicted"/>
<dbReference type="EMBL" id="CM041550">
    <property type="protein sequence ID" value="KAI3356342.1"/>
    <property type="molecule type" value="Genomic_DNA"/>
</dbReference>
<accession>A0ACB8VL67</accession>
<sequence>MRTFLGVFLVLIVSGDGNTDETIEGILGDSVLLPCTCSARGADAFQWQLETKPKPTLVLKYSGTVNVSDSFQGRVQTFLTENSNNCSVLLTNIRADDQGKYRCSFRSRGQYQKFFLNLTVFVNYNVCKKETDNRNRNGKIAECHVQGRYRETEIQWKLDGQPLTNSSTTIITNSSPNFTGDYHFLSTLSTKLNTSELQCDVKANGISTKISLHCEPKTGFIFEEPGYVMRYTKIFPIMFVLGISLFLWCRWNSHRLLFNTKPEVRLKSGAQPLKESTMGQRRRAASGNNASSQNVEVARVPSRKHNICMVSDFFYPNMGGVESHIYQLSQCLIEKGHKVVIVTHAYGTRKGVRYLTDGLKVYYLPLQVMYNQSTATTCFHSLPLLRCVFVRERITVVHAHSSFSAMAHDALFHAKTMGLNTVFTDHSLFGFADVSSVLTNKLLTVSLCDTNHIVCVSYTSKENTVLRAALNPEIVSVIPNAVDPTDFTPDPTQRQDDRITIVVVSRLVYRKGIDLLGGIIPELCLKHPDLHFLIGGEGPKRIVLEEVREKYQLHDRVRLLGALEHKDVRGVLVQGHIFLNTSLTEAFCMAIVEGASCGLQVVSTRVGGIPEVLPEDLITLCEPTVRSLCAGLETVIARQRSGSVPSPASIHTSVRNLYTWRNVAERTEKVYDRVAGEGVLPLDKRLRRLRAHCGPVAGSIFAFVAVLDFLFLLLLKWLVPDRVMDIAVDASGPHGLWRPNPSSKAHPDNHCYAHAVKYIHGPGRGWAGGGNVGEVAKDPDKRGRKADFRFVYLTGRVGVLICRGGVCCCLIFIMAAVETEVSLCPQPWQSPLYIYGGLACNSLMADSWSDRTPLHEAAYQGRLLHLRSLIAQGFHVDTFTMDRVSPLHEACFGGHYACAKFLLDNGANVEAVSTDGATPLFNSCSSGSAACVRLILQHSAPIHTPYLLASPIHEAAKKGHRECLELLLSYGAHIDMELPVVGTPLYSACMARAAACVGVLLHSGADVRKGCGEDSPLHAAVRAGGANVVDLLLDFGAEGCCRNAEGKTPLDLSLPNSAVRIALLKR</sequence>
<evidence type="ECO:0000313" key="1">
    <source>
        <dbReference type="EMBL" id="KAI3356342.1"/>
    </source>
</evidence>
<keyword evidence="2" id="KW-1185">Reference proteome</keyword>
<reference evidence="1" key="1">
    <citation type="submission" date="2022-04" db="EMBL/GenBank/DDBJ databases">
        <title>Jade perch genome.</title>
        <authorList>
            <person name="Chao B."/>
        </authorList>
    </citation>
    <scope>NUCLEOTIDE SEQUENCE</scope>
    <source>
        <strain evidence="1">CB-2022</strain>
    </source>
</reference>
<dbReference type="Proteomes" id="UP000831701">
    <property type="component" value="Chromosome 20"/>
</dbReference>
<evidence type="ECO:0000313" key="2">
    <source>
        <dbReference type="Proteomes" id="UP000831701"/>
    </source>
</evidence>
<protein>
    <submittedName>
        <fullName evidence="1">Uncharacterized protein</fullName>
    </submittedName>
</protein>